<proteinExistence type="predicted"/>
<reference evidence="3" key="1">
    <citation type="submission" date="2018-04" db="EMBL/GenBank/DDBJ databases">
        <title>Complete genome of Antarctic heterotrophic bacterium Hymenobacter nivis.</title>
        <authorList>
            <person name="Terashima M."/>
        </authorList>
    </citation>
    <scope>NUCLEOTIDE SEQUENCE [LARGE SCALE GENOMIC DNA]</scope>
    <source>
        <strain evidence="3">NBRC 111535</strain>
    </source>
</reference>
<accession>A0A2Z3GFM0</accession>
<sequence length="130" mass="13929">MAYLYDLLLAEYLQVWLHQVHLADAWASDGEARVRALVQHVLAQAGRLPAEAHPNAPALLAALQVLARRAAQGPAPAAALKQELTAALYTALRRSTAAARAPEAAPQAFAFSPPPEFAPRPSATDFVNWT</sequence>
<dbReference type="Proteomes" id="UP000245999">
    <property type="component" value="Chromosome"/>
</dbReference>
<dbReference type="KEGG" id="hnv:DDQ68_06845"/>
<feature type="region of interest" description="Disordered" evidence="1">
    <location>
        <begin position="103"/>
        <end position="130"/>
    </location>
</feature>
<protein>
    <submittedName>
        <fullName evidence="2">Uncharacterized protein</fullName>
    </submittedName>
</protein>
<dbReference type="OrthoDB" id="886842at2"/>
<organism evidence="2 3">
    <name type="scientific">Hymenobacter nivis</name>
    <dbReference type="NCBI Taxonomy" id="1850093"/>
    <lineage>
        <taxon>Bacteria</taxon>
        <taxon>Pseudomonadati</taxon>
        <taxon>Bacteroidota</taxon>
        <taxon>Cytophagia</taxon>
        <taxon>Cytophagales</taxon>
        <taxon>Hymenobacteraceae</taxon>
        <taxon>Hymenobacter</taxon>
    </lineage>
</organism>
<name>A0A2Z3GFM0_9BACT</name>
<evidence type="ECO:0000256" key="1">
    <source>
        <dbReference type="SAM" id="MobiDB-lite"/>
    </source>
</evidence>
<dbReference type="EMBL" id="CP029145">
    <property type="protein sequence ID" value="AWM32529.1"/>
    <property type="molecule type" value="Genomic_DNA"/>
</dbReference>
<evidence type="ECO:0000313" key="3">
    <source>
        <dbReference type="Proteomes" id="UP000245999"/>
    </source>
</evidence>
<evidence type="ECO:0000313" key="2">
    <source>
        <dbReference type="EMBL" id="AWM32529.1"/>
    </source>
</evidence>
<dbReference type="RefSeq" id="WP_109655632.1">
    <property type="nucleotide sequence ID" value="NZ_CP029145.1"/>
</dbReference>
<gene>
    <name evidence="2" type="ORF">DDQ68_06845</name>
</gene>
<keyword evidence="3" id="KW-1185">Reference proteome</keyword>
<dbReference type="AlphaFoldDB" id="A0A2Z3GFM0"/>